<evidence type="ECO:0000256" key="1">
    <source>
        <dbReference type="SAM" id="Phobius"/>
    </source>
</evidence>
<evidence type="ECO:0000313" key="3">
    <source>
        <dbReference type="Proteomes" id="UP000547879"/>
    </source>
</evidence>
<dbReference type="Proteomes" id="UP000547879">
    <property type="component" value="Unassembled WGS sequence"/>
</dbReference>
<protein>
    <submittedName>
        <fullName evidence="2">General secretion pathway protein L</fullName>
    </submittedName>
</protein>
<name>A0A7W9YD30_9HYPH</name>
<dbReference type="RefSeq" id="WP_183998359.1">
    <property type="nucleotide sequence ID" value="NZ_BMHW01000025.1"/>
</dbReference>
<keyword evidence="3" id="KW-1185">Reference proteome</keyword>
<dbReference type="AlphaFoldDB" id="A0A7W9YD30"/>
<comment type="caution">
    <text evidence="2">The sequence shown here is derived from an EMBL/GenBank/DDBJ whole genome shotgun (WGS) entry which is preliminary data.</text>
</comment>
<keyword evidence="1" id="KW-1133">Transmembrane helix</keyword>
<reference evidence="2 3" key="1">
    <citation type="submission" date="2020-08" db="EMBL/GenBank/DDBJ databases">
        <title>Genomic Encyclopedia of Type Strains, Phase IV (KMG-IV): sequencing the most valuable type-strain genomes for metagenomic binning, comparative biology and taxonomic classification.</title>
        <authorList>
            <person name="Goeker M."/>
        </authorList>
    </citation>
    <scope>NUCLEOTIDE SEQUENCE [LARGE SCALE GENOMIC DNA]</scope>
    <source>
        <strain evidence="2 3">DSM 100734</strain>
    </source>
</reference>
<keyword evidence="1" id="KW-0472">Membrane</keyword>
<dbReference type="EMBL" id="JACHEG010000021">
    <property type="protein sequence ID" value="MBB6166381.1"/>
    <property type="molecule type" value="Genomic_DNA"/>
</dbReference>
<accession>A0A7W9YD30</accession>
<evidence type="ECO:0000313" key="2">
    <source>
        <dbReference type="EMBL" id="MBB6166381.1"/>
    </source>
</evidence>
<dbReference type="InterPro" id="IPR007813">
    <property type="entry name" value="PilN"/>
</dbReference>
<dbReference type="PANTHER" id="PTHR40278:SF1">
    <property type="entry name" value="DNA UTILIZATION PROTEIN HOFN"/>
    <property type="match status" value="1"/>
</dbReference>
<dbReference type="PANTHER" id="PTHR40278">
    <property type="entry name" value="DNA UTILIZATION PROTEIN HOFN"/>
    <property type="match status" value="1"/>
</dbReference>
<dbReference type="InterPro" id="IPR052534">
    <property type="entry name" value="Extracell_DNA_Util/SecSys_Comp"/>
</dbReference>
<dbReference type="Pfam" id="PF05137">
    <property type="entry name" value="PilN"/>
    <property type="match status" value="1"/>
</dbReference>
<sequence>MAKAAALENTPFKPDAVHVIPIQINEVQVSALVIKRSNLSIFLTEARYRKVKPEALGVHQNGSTIWLPRLALEALDPIFSHLRRRRQWLAAALAVLLIACATTYTNLYSRYSAAEEQLTATVEAQRDETVKVRKLLDQQQKSLAAVEAARTGKNQAVPVVRIWEEVTRTIPDDAWMTDLSFDGDTITLSGYAARSSGLIGDIASSPTFKDPSFVSAVVRVPGQSGERFELRAKVSQP</sequence>
<gene>
    <name evidence="2" type="ORF">HNQ72_006233</name>
</gene>
<proteinExistence type="predicted"/>
<organism evidence="2 3">
    <name type="scientific">Rhizobium wenxiniae</name>
    <dbReference type="NCBI Taxonomy" id="1737357"/>
    <lineage>
        <taxon>Bacteria</taxon>
        <taxon>Pseudomonadati</taxon>
        <taxon>Pseudomonadota</taxon>
        <taxon>Alphaproteobacteria</taxon>
        <taxon>Hyphomicrobiales</taxon>
        <taxon>Rhizobiaceae</taxon>
        <taxon>Rhizobium/Agrobacterium group</taxon>
        <taxon>Rhizobium</taxon>
    </lineage>
</organism>
<feature type="transmembrane region" description="Helical" evidence="1">
    <location>
        <begin position="88"/>
        <end position="107"/>
    </location>
</feature>
<keyword evidence="1" id="KW-0812">Transmembrane</keyword>